<dbReference type="EMBL" id="ANIY01002451">
    <property type="protein sequence ID" value="ETP40951.1"/>
    <property type="molecule type" value="Genomic_DNA"/>
</dbReference>
<evidence type="ECO:0000256" key="1">
    <source>
        <dbReference type="SAM" id="SignalP"/>
    </source>
</evidence>
<evidence type="ECO:0000313" key="2">
    <source>
        <dbReference type="EMBL" id="ETP40951.1"/>
    </source>
</evidence>
<keyword evidence="1" id="KW-0732">Signal</keyword>
<feature type="signal peptide" evidence="1">
    <location>
        <begin position="1"/>
        <end position="21"/>
    </location>
</feature>
<dbReference type="AlphaFoldDB" id="W2Z1V0"/>
<protein>
    <submittedName>
        <fullName evidence="2">Uncharacterized protein</fullName>
    </submittedName>
</protein>
<sequence>MATTTCQGYLLFRVHLALTAGGDAGFSGYGLDGQFVRSPHSSFMKTRKVNGEGMIKIVQRSFKSDTTFSISEH</sequence>
<feature type="chain" id="PRO_5004830550" evidence="1">
    <location>
        <begin position="22"/>
        <end position="73"/>
    </location>
</feature>
<accession>W2Z1V0</accession>
<reference evidence="2 3" key="1">
    <citation type="submission" date="2013-11" db="EMBL/GenBank/DDBJ databases">
        <title>The Genome Sequence of Phytophthora parasitica P10297.</title>
        <authorList>
            <consortium name="The Broad Institute Genomics Platform"/>
            <person name="Russ C."/>
            <person name="Tyler B."/>
            <person name="Panabieres F."/>
            <person name="Shan W."/>
            <person name="Tripathy S."/>
            <person name="Grunwald N."/>
            <person name="Machado M."/>
            <person name="Johnson C.S."/>
            <person name="Walker B."/>
            <person name="Young S.K."/>
            <person name="Zeng Q."/>
            <person name="Gargeya S."/>
            <person name="Fitzgerald M."/>
            <person name="Haas B."/>
            <person name="Abouelleil A."/>
            <person name="Allen A.W."/>
            <person name="Alvarado L."/>
            <person name="Arachchi H.M."/>
            <person name="Berlin A.M."/>
            <person name="Chapman S.B."/>
            <person name="Gainer-Dewar J."/>
            <person name="Goldberg J."/>
            <person name="Griggs A."/>
            <person name="Gujja S."/>
            <person name="Hansen M."/>
            <person name="Howarth C."/>
            <person name="Imamovic A."/>
            <person name="Ireland A."/>
            <person name="Larimer J."/>
            <person name="McCowan C."/>
            <person name="Murphy C."/>
            <person name="Pearson M."/>
            <person name="Poon T.W."/>
            <person name="Priest M."/>
            <person name="Roberts A."/>
            <person name="Saif S."/>
            <person name="Shea T."/>
            <person name="Sisk P."/>
            <person name="Sykes S."/>
            <person name="Wortman J."/>
            <person name="Nusbaum C."/>
            <person name="Birren B."/>
        </authorList>
    </citation>
    <scope>NUCLEOTIDE SEQUENCE [LARGE SCALE GENOMIC DNA]</scope>
    <source>
        <strain evidence="2 3">P10297</strain>
    </source>
</reference>
<comment type="caution">
    <text evidence="2">The sequence shown here is derived from an EMBL/GenBank/DDBJ whole genome shotgun (WGS) entry which is preliminary data.</text>
</comment>
<proteinExistence type="predicted"/>
<dbReference type="Proteomes" id="UP000018948">
    <property type="component" value="Unassembled WGS sequence"/>
</dbReference>
<organism evidence="2 3">
    <name type="scientific">Phytophthora nicotianae P10297</name>
    <dbReference type="NCBI Taxonomy" id="1317064"/>
    <lineage>
        <taxon>Eukaryota</taxon>
        <taxon>Sar</taxon>
        <taxon>Stramenopiles</taxon>
        <taxon>Oomycota</taxon>
        <taxon>Peronosporomycetes</taxon>
        <taxon>Peronosporales</taxon>
        <taxon>Peronosporaceae</taxon>
        <taxon>Phytophthora</taxon>
    </lineage>
</organism>
<evidence type="ECO:0000313" key="3">
    <source>
        <dbReference type="Proteomes" id="UP000018948"/>
    </source>
</evidence>
<gene>
    <name evidence="2" type="ORF">F442_11800</name>
</gene>
<name>W2Z1V0_PHYNI</name>